<accession>A0A8S5N442</accession>
<dbReference type="EMBL" id="BK015052">
    <property type="protein sequence ID" value="DAD89087.1"/>
    <property type="molecule type" value="Genomic_DNA"/>
</dbReference>
<name>A0A8S5N442_9CAUD</name>
<reference evidence="1" key="1">
    <citation type="journal article" date="2021" name="Proc. Natl. Acad. Sci. U.S.A.">
        <title>A Catalog of Tens of Thousands of Viruses from Human Metagenomes Reveals Hidden Associations with Chronic Diseases.</title>
        <authorList>
            <person name="Tisza M.J."/>
            <person name="Buck C.B."/>
        </authorList>
    </citation>
    <scope>NUCLEOTIDE SEQUENCE</scope>
    <source>
        <strain evidence="1">Ctv0N24</strain>
    </source>
</reference>
<organism evidence="1">
    <name type="scientific">Siphoviridae sp. ctv0N24</name>
    <dbReference type="NCBI Taxonomy" id="2826509"/>
    <lineage>
        <taxon>Viruses</taxon>
        <taxon>Duplodnaviria</taxon>
        <taxon>Heunggongvirae</taxon>
        <taxon>Uroviricota</taxon>
        <taxon>Caudoviricetes</taxon>
    </lineage>
</organism>
<protein>
    <submittedName>
        <fullName evidence="1">Uncharacterized protein</fullName>
    </submittedName>
</protein>
<sequence length="69" mass="7911">MSDLSELINRGGLIDDFKIKELEDKQTPIDPIKVANWLIDRGLKNGIRLYGKSELRQIAKHLLIYCGDE</sequence>
<evidence type="ECO:0000313" key="1">
    <source>
        <dbReference type="EMBL" id="DAD89087.1"/>
    </source>
</evidence>
<proteinExistence type="predicted"/>